<comment type="caution">
    <text evidence="1">The sequence shown here is derived from an EMBL/GenBank/DDBJ whole genome shotgun (WGS) entry which is preliminary data.</text>
</comment>
<evidence type="ECO:0000313" key="1">
    <source>
        <dbReference type="EMBL" id="HAT6344317.1"/>
    </source>
</evidence>
<protein>
    <submittedName>
        <fullName evidence="1">Uncharacterized protein</fullName>
    </submittedName>
</protein>
<reference evidence="1" key="1">
    <citation type="journal article" date="2018" name="Genome Biol.">
        <title>SKESA: strategic k-mer extension for scrupulous assemblies.</title>
        <authorList>
            <person name="Souvorov A."/>
            <person name="Agarwala R."/>
            <person name="Lipman D.J."/>
        </authorList>
    </citation>
    <scope>NUCLEOTIDE SEQUENCE</scope>
    <source>
        <strain evidence="1">OLC2673_Aeromonas</strain>
    </source>
</reference>
<dbReference type="Proteomes" id="UP000859505">
    <property type="component" value="Unassembled WGS sequence"/>
</dbReference>
<sequence length="178" mass="19949">MAFVTAHLLPAAQLMQWPGGESHSWPGCVEPSRLFCCHRIQCCKPESLMQKLGLITSLLLMNVATAQAEAQVLFGRLASTPVQQFNQQIRQASTAQQSWVNDYREVALRFVGHSDIPSRIQAQQLDNDLVLSVALDGAKSDMIYILTLFRSNNLWQMRQAEMGWRCQGQSTFTPVPCP</sequence>
<organism evidence="1 2">
    <name type="scientific">Aeromonas hydrophila</name>
    <dbReference type="NCBI Taxonomy" id="644"/>
    <lineage>
        <taxon>Bacteria</taxon>
        <taxon>Pseudomonadati</taxon>
        <taxon>Pseudomonadota</taxon>
        <taxon>Gammaproteobacteria</taxon>
        <taxon>Aeromonadales</taxon>
        <taxon>Aeromonadaceae</taxon>
        <taxon>Aeromonas</taxon>
    </lineage>
</organism>
<dbReference type="EMBL" id="DACTUL010000013">
    <property type="protein sequence ID" value="HAT6344317.1"/>
    <property type="molecule type" value="Genomic_DNA"/>
</dbReference>
<gene>
    <name evidence="1" type="ORF">JAJ28_002042</name>
</gene>
<proteinExistence type="predicted"/>
<accession>A0AAD3YKC0</accession>
<dbReference type="AlphaFoldDB" id="A0AAD3YKC0"/>
<name>A0AAD3YKC0_AERHY</name>
<reference evidence="1" key="2">
    <citation type="submission" date="2020-01" db="EMBL/GenBank/DDBJ databases">
        <authorList>
            <consortium name="NCBI Pathogen Detection Project"/>
        </authorList>
    </citation>
    <scope>NUCLEOTIDE SEQUENCE</scope>
    <source>
        <strain evidence="1">OLC2673_Aeromonas</strain>
    </source>
</reference>
<evidence type="ECO:0000313" key="2">
    <source>
        <dbReference type="Proteomes" id="UP000859505"/>
    </source>
</evidence>